<protein>
    <submittedName>
        <fullName evidence="2">N-acetyltransferase</fullName>
    </submittedName>
</protein>
<gene>
    <name evidence="2" type="ORF">EJP77_01700</name>
</gene>
<dbReference type="PROSITE" id="PS51186">
    <property type="entry name" value="GNAT"/>
    <property type="match status" value="1"/>
</dbReference>
<keyword evidence="2" id="KW-0808">Transferase</keyword>
<comment type="caution">
    <text evidence="2">The sequence shown here is derived from an EMBL/GenBank/DDBJ whole genome shotgun (WGS) entry which is preliminary data.</text>
</comment>
<dbReference type="Gene3D" id="3.40.630.30">
    <property type="match status" value="1"/>
</dbReference>
<dbReference type="EMBL" id="RZNX01000001">
    <property type="protein sequence ID" value="RUT36569.1"/>
    <property type="molecule type" value="Genomic_DNA"/>
</dbReference>
<accession>A0A433XRB1</accession>
<sequence>MIRLEQFERTNFAQLIEWMDTPKFLFQWGGQTFRFPLDVPQLDNYIKNTHSQNTQVLIFRVVLEENDEVIGHINLQMDGVNKSARVGKVLVGKRSLTGQGIGQLMIEKVLKIAFDEFKLHRVSLGVLDFNLAALACYEKAGFVKEGLIREARNMDNTFWSVWEMSMLENEWFAKKAMVNVEA</sequence>
<feature type="domain" description="N-acetyltransferase" evidence="1">
    <location>
        <begin position="10"/>
        <end position="168"/>
    </location>
</feature>
<dbReference type="PANTHER" id="PTHR43415:SF5">
    <property type="entry name" value="ACETYLTRANSFERASE"/>
    <property type="match status" value="1"/>
</dbReference>
<dbReference type="OrthoDB" id="6382410at2"/>
<evidence type="ECO:0000313" key="2">
    <source>
        <dbReference type="EMBL" id="RUT36569.1"/>
    </source>
</evidence>
<proteinExistence type="predicted"/>
<keyword evidence="3" id="KW-1185">Reference proteome</keyword>
<dbReference type="CDD" id="cd04301">
    <property type="entry name" value="NAT_SF"/>
    <property type="match status" value="1"/>
</dbReference>
<dbReference type="RefSeq" id="WP_127198257.1">
    <property type="nucleotide sequence ID" value="NZ_RZNX01000001.1"/>
</dbReference>
<dbReference type="Pfam" id="PF00583">
    <property type="entry name" value="Acetyltransf_1"/>
    <property type="match status" value="1"/>
</dbReference>
<dbReference type="AlphaFoldDB" id="A0A433XRB1"/>
<evidence type="ECO:0000259" key="1">
    <source>
        <dbReference type="PROSITE" id="PS51186"/>
    </source>
</evidence>
<name>A0A433XRB1_9BACL</name>
<organism evidence="2 3">
    <name type="scientific">Paenibacillus zeisoli</name>
    <dbReference type="NCBI Taxonomy" id="2496267"/>
    <lineage>
        <taxon>Bacteria</taxon>
        <taxon>Bacillati</taxon>
        <taxon>Bacillota</taxon>
        <taxon>Bacilli</taxon>
        <taxon>Bacillales</taxon>
        <taxon>Paenibacillaceae</taxon>
        <taxon>Paenibacillus</taxon>
    </lineage>
</organism>
<dbReference type="PANTHER" id="PTHR43415">
    <property type="entry name" value="SPERMIDINE N(1)-ACETYLTRANSFERASE"/>
    <property type="match status" value="1"/>
</dbReference>
<dbReference type="InterPro" id="IPR016181">
    <property type="entry name" value="Acyl_CoA_acyltransferase"/>
</dbReference>
<evidence type="ECO:0000313" key="3">
    <source>
        <dbReference type="Proteomes" id="UP000272464"/>
    </source>
</evidence>
<dbReference type="Proteomes" id="UP000272464">
    <property type="component" value="Unassembled WGS sequence"/>
</dbReference>
<dbReference type="SUPFAM" id="SSF55729">
    <property type="entry name" value="Acyl-CoA N-acyltransferases (Nat)"/>
    <property type="match status" value="1"/>
</dbReference>
<reference evidence="2 3" key="1">
    <citation type="submission" date="2018-12" db="EMBL/GenBank/DDBJ databases">
        <authorList>
            <person name="Sun L."/>
            <person name="Chen Z."/>
        </authorList>
    </citation>
    <scope>NUCLEOTIDE SEQUENCE [LARGE SCALE GENOMIC DNA]</scope>
    <source>
        <strain evidence="2 3">3-5-3</strain>
    </source>
</reference>
<dbReference type="GO" id="GO:0016747">
    <property type="term" value="F:acyltransferase activity, transferring groups other than amino-acyl groups"/>
    <property type="evidence" value="ECO:0007669"/>
    <property type="project" value="InterPro"/>
</dbReference>
<dbReference type="InterPro" id="IPR000182">
    <property type="entry name" value="GNAT_dom"/>
</dbReference>